<dbReference type="OrthoDB" id="4703628at2759"/>
<proteinExistence type="predicted"/>
<name>A0A553I9P6_9PEZI</name>
<dbReference type="AlphaFoldDB" id="A0A553I9P6"/>
<keyword evidence="2" id="KW-1185">Reference proteome</keyword>
<dbReference type="EMBL" id="VFLP01000008">
    <property type="protein sequence ID" value="TRX96924.1"/>
    <property type="molecule type" value="Genomic_DNA"/>
</dbReference>
<protein>
    <submittedName>
        <fullName evidence="1">Uncharacterized protein</fullName>
    </submittedName>
</protein>
<sequence length="258" mass="29463">MSWQAPSSSGAGNAIETPDDIDDTIQQLAALTISNDESADSDTQVQHHRTTQAWALADAILDRLRVPRRLSSVDFGEAKPFRIFVKCSTFLLSTLRLRDKRLRRDSEDLYGEIAYDPDMNDVKLWIWIWAGADLITTKTRMEEFDTNMNKFIGYAKAHNIDFGQIRVVWRVGSPNGTTYYRQVACWPSETSQHQQLSRCIRLYSADVVKLGWFPAGADRVEMAVKPSLPRYLHDARKAESRGMLVDVDYALGYYQDYP</sequence>
<evidence type="ECO:0000313" key="2">
    <source>
        <dbReference type="Proteomes" id="UP000319160"/>
    </source>
</evidence>
<dbReference type="Proteomes" id="UP000319160">
    <property type="component" value="Unassembled WGS sequence"/>
</dbReference>
<organism evidence="1 2">
    <name type="scientific">Xylaria flabelliformis</name>
    <dbReference type="NCBI Taxonomy" id="2512241"/>
    <lineage>
        <taxon>Eukaryota</taxon>
        <taxon>Fungi</taxon>
        <taxon>Dikarya</taxon>
        <taxon>Ascomycota</taxon>
        <taxon>Pezizomycotina</taxon>
        <taxon>Sordariomycetes</taxon>
        <taxon>Xylariomycetidae</taxon>
        <taxon>Xylariales</taxon>
        <taxon>Xylariaceae</taxon>
        <taxon>Xylaria</taxon>
    </lineage>
</organism>
<gene>
    <name evidence="1" type="ORF">FHL15_002230</name>
</gene>
<comment type="caution">
    <text evidence="1">The sequence shown here is derived from an EMBL/GenBank/DDBJ whole genome shotgun (WGS) entry which is preliminary data.</text>
</comment>
<reference evidence="2" key="1">
    <citation type="submission" date="2019-06" db="EMBL/GenBank/DDBJ databases">
        <title>Draft genome sequence of the griseofulvin-producing fungus Xylaria cubensis strain G536.</title>
        <authorList>
            <person name="Mead M.E."/>
            <person name="Raja H.A."/>
            <person name="Steenwyk J.L."/>
            <person name="Knowles S.L."/>
            <person name="Oberlies N.H."/>
            <person name="Rokas A."/>
        </authorList>
    </citation>
    <scope>NUCLEOTIDE SEQUENCE [LARGE SCALE GENOMIC DNA]</scope>
    <source>
        <strain evidence="2">G536</strain>
    </source>
</reference>
<evidence type="ECO:0000313" key="1">
    <source>
        <dbReference type="EMBL" id="TRX96924.1"/>
    </source>
</evidence>
<accession>A0A553I9P6</accession>